<gene>
    <name evidence="1" type="ORF">K8V47_01675</name>
</gene>
<evidence type="ECO:0000313" key="2">
    <source>
        <dbReference type="Proteomes" id="UP000711407"/>
    </source>
</evidence>
<proteinExistence type="predicted"/>
<reference evidence="1" key="1">
    <citation type="journal article" date="2021" name="PeerJ">
        <title>Extensive microbial diversity within the chicken gut microbiome revealed by metagenomics and culture.</title>
        <authorList>
            <person name="Gilroy R."/>
            <person name="Ravi A."/>
            <person name="Getino M."/>
            <person name="Pursley I."/>
            <person name="Horton D.L."/>
            <person name="Alikhan N.F."/>
            <person name="Baker D."/>
            <person name="Gharbi K."/>
            <person name="Hall N."/>
            <person name="Watson M."/>
            <person name="Adriaenssens E.M."/>
            <person name="Foster-Nyarko E."/>
            <person name="Jarju S."/>
            <person name="Secka A."/>
            <person name="Antonio M."/>
            <person name="Oren A."/>
            <person name="Chaudhuri R.R."/>
            <person name="La Ragione R."/>
            <person name="Hildebrand F."/>
            <person name="Pallen M.J."/>
        </authorList>
    </citation>
    <scope>NUCLEOTIDE SEQUENCE</scope>
    <source>
        <strain evidence="1">4100</strain>
    </source>
</reference>
<dbReference type="AlphaFoldDB" id="A0A4Q0U9Y0"/>
<dbReference type="EMBL" id="DYXT01000015">
    <property type="protein sequence ID" value="HJE38462.1"/>
    <property type="molecule type" value="Genomic_DNA"/>
</dbReference>
<reference evidence="1" key="2">
    <citation type="submission" date="2021-09" db="EMBL/GenBank/DDBJ databases">
        <authorList>
            <person name="Gilroy R."/>
        </authorList>
    </citation>
    <scope>NUCLEOTIDE SEQUENCE</scope>
    <source>
        <strain evidence="1">4100</strain>
    </source>
</reference>
<protein>
    <submittedName>
        <fullName evidence="1">Uncharacterized protein</fullName>
    </submittedName>
</protein>
<organism evidence="1 2">
    <name type="scientific">Candidatus Amulumruptor caecigallinarius</name>
    <dbReference type="NCBI Taxonomy" id="2109911"/>
    <lineage>
        <taxon>Bacteria</taxon>
        <taxon>Pseudomonadati</taxon>
        <taxon>Bacteroidota</taxon>
        <taxon>Bacteroidia</taxon>
        <taxon>Bacteroidales</taxon>
        <taxon>Muribaculaceae</taxon>
        <taxon>Candidatus Amulumruptor</taxon>
    </lineage>
</organism>
<evidence type="ECO:0000313" key="1">
    <source>
        <dbReference type="EMBL" id="HJE38462.1"/>
    </source>
</evidence>
<name>A0A4Q0U9Y0_9BACT</name>
<accession>A0A4Q0U9Y0</accession>
<sequence length="179" mass="20375">MDSKHIDSLKYKDEADKCLGAAGMAIAVVAMDGSDDIASMDIDAAPDAMVEFMPDFYFEGNPRLMASASWRKLLHNFNLTAGLLIGNVICRRMVGGMQMPTDTERQYLHDIVVQEGTETCELEEDEVENLFTNSYDRMQRLFMRRSVHTMASEFASIIRQQRRLSRLELLQNLQALQML</sequence>
<comment type="caution">
    <text evidence="1">The sequence shown here is derived from an EMBL/GenBank/DDBJ whole genome shotgun (WGS) entry which is preliminary data.</text>
</comment>
<dbReference type="Proteomes" id="UP000711407">
    <property type="component" value="Unassembled WGS sequence"/>
</dbReference>